<reference evidence="1" key="1">
    <citation type="submission" date="2020-02" db="EMBL/GenBank/DDBJ databases">
        <authorList>
            <person name="Meier V. D."/>
        </authorList>
    </citation>
    <scope>NUCLEOTIDE SEQUENCE</scope>
    <source>
        <strain evidence="1">AVDCRST_MAG89</strain>
    </source>
</reference>
<organism evidence="1">
    <name type="scientific">uncultured Gemmatimonadota bacterium</name>
    <dbReference type="NCBI Taxonomy" id="203437"/>
    <lineage>
        <taxon>Bacteria</taxon>
        <taxon>Pseudomonadati</taxon>
        <taxon>Gemmatimonadota</taxon>
        <taxon>environmental samples</taxon>
    </lineage>
</organism>
<gene>
    <name evidence="1" type="ORF">AVDCRST_MAG89-39</name>
</gene>
<dbReference type="EMBL" id="CADCTV010000008">
    <property type="protein sequence ID" value="CAA9294486.1"/>
    <property type="molecule type" value="Genomic_DNA"/>
</dbReference>
<proteinExistence type="predicted"/>
<dbReference type="AlphaFoldDB" id="A0A6J4K333"/>
<protein>
    <submittedName>
        <fullName evidence="1">Uncharacterized protein</fullName>
    </submittedName>
</protein>
<sequence length="73" mass="7977">HPGQNGFGREDVVSVQRMPIRSGEQQVRLVTRRKPVYAAIDPYIGFIDRNSADNVTAVTDARPARSGAGAARR</sequence>
<name>A0A6J4K333_9BACT</name>
<evidence type="ECO:0000313" key="1">
    <source>
        <dbReference type="EMBL" id="CAA9294486.1"/>
    </source>
</evidence>
<accession>A0A6J4K333</accession>
<feature type="non-terminal residue" evidence="1">
    <location>
        <position position="1"/>
    </location>
</feature>